<dbReference type="EMBL" id="GG663367">
    <property type="protein sequence ID" value="EEH07174.1"/>
    <property type="molecule type" value="Genomic_DNA"/>
</dbReference>
<dbReference type="AlphaFoldDB" id="C0NMS6"/>
<dbReference type="HOGENOM" id="CLU_1937523_0_0_1"/>
<dbReference type="RefSeq" id="XP_045287655.1">
    <property type="nucleotide sequence ID" value="XM_045431102.1"/>
</dbReference>
<proteinExistence type="predicted"/>
<dbReference type="Proteomes" id="UP000001631">
    <property type="component" value="Unassembled WGS sequence"/>
</dbReference>
<dbReference type="VEuPathDB" id="FungiDB:I7I50_11892"/>
<name>C0NMS6_AJECG</name>
<gene>
    <name evidence="1" type="ORF">HCBG_04053</name>
</gene>
<accession>C0NMS6</accession>
<protein>
    <submittedName>
        <fullName evidence="1">Uncharacterized protein</fullName>
    </submittedName>
</protein>
<keyword evidence="2" id="KW-1185">Reference proteome</keyword>
<reference evidence="1" key="1">
    <citation type="submission" date="2009-02" db="EMBL/GenBank/DDBJ databases">
        <title>The Genome Sequence of Ajellomyces capsulatus strain G186AR.</title>
        <authorList>
            <consortium name="The Broad Institute Genome Sequencing Platform"/>
            <person name="Champion M."/>
            <person name="Cuomo C."/>
            <person name="Ma L.-J."/>
            <person name="Henn M.R."/>
            <person name="Sil A."/>
            <person name="Goldman B."/>
            <person name="Young S.K."/>
            <person name="Kodira C.D."/>
            <person name="Zeng Q."/>
            <person name="Koehrsen M."/>
            <person name="Alvarado L."/>
            <person name="Berlin A."/>
            <person name="Borenstein D."/>
            <person name="Chen Z."/>
            <person name="Engels R."/>
            <person name="Freedman E."/>
            <person name="Gellesch M."/>
            <person name="Goldberg J."/>
            <person name="Griggs A."/>
            <person name="Gujja S."/>
            <person name="Heiman D."/>
            <person name="Hepburn T."/>
            <person name="Howarth C."/>
            <person name="Jen D."/>
            <person name="Larson L."/>
            <person name="Lewis B."/>
            <person name="Mehta T."/>
            <person name="Park D."/>
            <person name="Pearson M."/>
            <person name="Roberts A."/>
            <person name="Saif S."/>
            <person name="Shea T."/>
            <person name="Shenoy N."/>
            <person name="Sisk P."/>
            <person name="Stolte C."/>
            <person name="Sykes S."/>
            <person name="Walk T."/>
            <person name="White J."/>
            <person name="Yandava C."/>
            <person name="Klein B."/>
            <person name="McEwen J.G."/>
            <person name="Puccia R."/>
            <person name="Goldman G.H."/>
            <person name="Felipe M.S."/>
            <person name="Nino-Vega G."/>
            <person name="San-Blas G."/>
            <person name="Taylor J."/>
            <person name="Mendoza L."/>
            <person name="Galagan J."/>
            <person name="Nusbaum C."/>
            <person name="Birren B."/>
        </authorList>
    </citation>
    <scope>NUCLEOTIDE SEQUENCE</scope>
    <source>
        <strain evidence="1">G186AR</strain>
    </source>
</reference>
<evidence type="ECO:0000313" key="2">
    <source>
        <dbReference type="Proteomes" id="UP000001631"/>
    </source>
</evidence>
<evidence type="ECO:0000313" key="1">
    <source>
        <dbReference type="EMBL" id="EEH07174.1"/>
    </source>
</evidence>
<organism evidence="1 2">
    <name type="scientific">Ajellomyces capsulatus (strain G186AR / H82 / ATCC MYA-2454 / RMSCC 2432)</name>
    <name type="common">Darling's disease fungus</name>
    <name type="synonym">Histoplasma capsulatum</name>
    <dbReference type="NCBI Taxonomy" id="447093"/>
    <lineage>
        <taxon>Eukaryota</taxon>
        <taxon>Fungi</taxon>
        <taxon>Dikarya</taxon>
        <taxon>Ascomycota</taxon>
        <taxon>Pezizomycotina</taxon>
        <taxon>Eurotiomycetes</taxon>
        <taxon>Eurotiomycetidae</taxon>
        <taxon>Onygenales</taxon>
        <taxon>Ajellomycetaceae</taxon>
        <taxon>Histoplasma</taxon>
    </lineage>
</organism>
<sequence>MAILEKTQFAKLRIHFWPDLWLFMVGLLCGLLEATSPNGKRALRWLLGFDQNQTSQHRMGDIGTDRHEIFLIIAEYGDNYINYITAGDPIKSPLLMIWQIGPFQPTAMNHIRLLGACLQAFASRLLTLAS</sequence>
<dbReference type="InParanoid" id="C0NMS6"/>
<dbReference type="GeneID" id="69037069"/>